<sequence>MKRIIICGFFFSLNIFYAQKNNVLTVKFNEKFFVSNFMKQRTDNAFVLNLINEADSLALKNLKENYSVLLDSLLKKKSNLSNEELSKMSEKDQKDFDSLKVAIQNNYFLDLFKKMVDVNFDNELIKTNFEKAGLKNFEIVKPDYNLFQFTFIDYKNYLKAKNLFNENSISFHEALESEDLEKLKNCFLKENKKLVQENYLKDGKDNYILFYDNHPIAFQELYNSSKCFDFKKVIYLENIKNKDAVYTKIYLVKKSNKIEENLSKSLNGFDVDFKQNPNVYKENTFKISVYLDEIGKQNLKTFSTENIGKQIIISNKNQFILAPAISNSLNNGMFLFTGNLFDADWQDLLQIVTFQVFKNSVTIE</sequence>
<evidence type="ECO:0000313" key="2">
    <source>
        <dbReference type="Proteomes" id="UP000236738"/>
    </source>
</evidence>
<protein>
    <submittedName>
        <fullName evidence="1">Uncharacterized protein</fullName>
    </submittedName>
</protein>
<dbReference type="Gene3D" id="3.30.1360.200">
    <property type="match status" value="1"/>
</dbReference>
<keyword evidence="2" id="KW-1185">Reference proteome</keyword>
<dbReference type="EMBL" id="FNUS01000006">
    <property type="protein sequence ID" value="SEG47840.1"/>
    <property type="molecule type" value="Genomic_DNA"/>
</dbReference>
<name>A0A1H6AHW0_9FLAO</name>
<reference evidence="2" key="1">
    <citation type="submission" date="2016-10" db="EMBL/GenBank/DDBJ databases">
        <authorList>
            <person name="Varghese N."/>
            <person name="Submissions S."/>
        </authorList>
    </citation>
    <scope>NUCLEOTIDE SEQUENCE [LARGE SCALE GENOMIC DNA]</scope>
    <source>
        <strain evidence="2">DSM 21580</strain>
    </source>
</reference>
<proteinExistence type="predicted"/>
<gene>
    <name evidence="1" type="ORF">SAMN05421847_2429</name>
</gene>
<evidence type="ECO:0000313" key="1">
    <source>
        <dbReference type="EMBL" id="SEG47840.1"/>
    </source>
</evidence>
<dbReference type="Proteomes" id="UP000236738">
    <property type="component" value="Unassembled WGS sequence"/>
</dbReference>
<dbReference type="AlphaFoldDB" id="A0A1H6AHW0"/>
<organism evidence="1 2">
    <name type="scientific">Halpernia humi</name>
    <dbReference type="NCBI Taxonomy" id="493375"/>
    <lineage>
        <taxon>Bacteria</taxon>
        <taxon>Pseudomonadati</taxon>
        <taxon>Bacteroidota</taxon>
        <taxon>Flavobacteriia</taxon>
        <taxon>Flavobacteriales</taxon>
        <taxon>Weeksellaceae</taxon>
        <taxon>Chryseobacterium group</taxon>
        <taxon>Halpernia</taxon>
    </lineage>
</organism>
<accession>A0A1H6AHW0</accession>